<dbReference type="SUPFAM" id="SSF53474">
    <property type="entry name" value="alpha/beta-Hydrolases"/>
    <property type="match status" value="1"/>
</dbReference>
<dbReference type="InterPro" id="IPR001563">
    <property type="entry name" value="Peptidase_S10"/>
</dbReference>
<evidence type="ECO:0000256" key="6">
    <source>
        <dbReference type="ARBA" id="ARBA00022729"/>
    </source>
</evidence>
<proteinExistence type="inferred from homology"/>
<dbReference type="AlphaFoldDB" id="A0ABD3C0M8"/>
<keyword evidence="4 9" id="KW-0121">Carboxypeptidase</keyword>
<evidence type="ECO:0000256" key="1">
    <source>
        <dbReference type="ARBA" id="ARBA00004613"/>
    </source>
</evidence>
<comment type="caution">
    <text evidence="10">The sequence shown here is derived from an EMBL/GenBank/DDBJ whole genome shotgun (WGS) entry which is preliminary data.</text>
</comment>
<dbReference type="PRINTS" id="PR00724">
    <property type="entry name" value="CRBOXYPTASEC"/>
</dbReference>
<dbReference type="GO" id="GO:0004185">
    <property type="term" value="F:serine-type carboxypeptidase activity"/>
    <property type="evidence" value="ECO:0007669"/>
    <property type="project" value="UniProtKB-UniRule"/>
</dbReference>
<dbReference type="GO" id="GO:0006508">
    <property type="term" value="P:proteolysis"/>
    <property type="evidence" value="ECO:0007669"/>
    <property type="project" value="UniProtKB-KW"/>
</dbReference>
<keyword evidence="5 9" id="KW-0645">Protease</keyword>
<evidence type="ECO:0000256" key="8">
    <source>
        <dbReference type="ARBA" id="ARBA00023180"/>
    </source>
</evidence>
<accession>A0ABD3C0M8</accession>
<dbReference type="GO" id="GO:0005576">
    <property type="term" value="C:extracellular region"/>
    <property type="evidence" value="ECO:0007669"/>
    <property type="project" value="UniProtKB-SubCell"/>
</dbReference>
<dbReference type="InterPro" id="IPR029058">
    <property type="entry name" value="AB_hydrolase_fold"/>
</dbReference>
<dbReference type="EMBL" id="JAVIJP010000055">
    <property type="protein sequence ID" value="KAL3622906.1"/>
    <property type="molecule type" value="Genomic_DNA"/>
</dbReference>
<comment type="similarity">
    <text evidence="2 9">Belongs to the peptidase S10 family.</text>
</comment>
<evidence type="ECO:0000256" key="9">
    <source>
        <dbReference type="RuleBase" id="RU361156"/>
    </source>
</evidence>
<evidence type="ECO:0000313" key="10">
    <source>
        <dbReference type="EMBL" id="KAL3622906.1"/>
    </source>
</evidence>
<name>A0ABD3C0M8_9LAMI</name>
<gene>
    <name evidence="10" type="ORF">CASFOL_033206</name>
</gene>
<dbReference type="InterPro" id="IPR018202">
    <property type="entry name" value="Ser_caboxypep_ser_AS"/>
</dbReference>
<evidence type="ECO:0000256" key="2">
    <source>
        <dbReference type="ARBA" id="ARBA00009431"/>
    </source>
</evidence>
<dbReference type="PANTHER" id="PTHR11802:SF3">
    <property type="entry name" value="RETINOID-INDUCIBLE SERINE CARBOXYPEPTIDASE"/>
    <property type="match status" value="1"/>
</dbReference>
<dbReference type="Proteomes" id="UP001632038">
    <property type="component" value="Unassembled WGS sequence"/>
</dbReference>
<keyword evidence="3" id="KW-0964">Secreted</keyword>
<keyword evidence="7 9" id="KW-0378">Hydrolase</keyword>
<evidence type="ECO:0000256" key="4">
    <source>
        <dbReference type="ARBA" id="ARBA00022645"/>
    </source>
</evidence>
<protein>
    <recommendedName>
        <fullName evidence="9">Carboxypeptidase</fullName>
        <ecNumber evidence="9">3.4.16.-</ecNumber>
    </recommendedName>
</protein>
<dbReference type="PROSITE" id="PS00131">
    <property type="entry name" value="CARBOXYPEPT_SER_SER"/>
    <property type="match status" value="1"/>
</dbReference>
<organism evidence="10 11">
    <name type="scientific">Castilleja foliolosa</name>
    <dbReference type="NCBI Taxonomy" id="1961234"/>
    <lineage>
        <taxon>Eukaryota</taxon>
        <taxon>Viridiplantae</taxon>
        <taxon>Streptophyta</taxon>
        <taxon>Embryophyta</taxon>
        <taxon>Tracheophyta</taxon>
        <taxon>Spermatophyta</taxon>
        <taxon>Magnoliopsida</taxon>
        <taxon>eudicotyledons</taxon>
        <taxon>Gunneridae</taxon>
        <taxon>Pentapetalae</taxon>
        <taxon>asterids</taxon>
        <taxon>lamiids</taxon>
        <taxon>Lamiales</taxon>
        <taxon>Orobanchaceae</taxon>
        <taxon>Pedicularideae</taxon>
        <taxon>Castillejinae</taxon>
        <taxon>Castilleja</taxon>
    </lineage>
</organism>
<evidence type="ECO:0000256" key="5">
    <source>
        <dbReference type="ARBA" id="ARBA00022670"/>
    </source>
</evidence>
<keyword evidence="6" id="KW-0732">Signal</keyword>
<evidence type="ECO:0000256" key="7">
    <source>
        <dbReference type="ARBA" id="ARBA00022801"/>
    </source>
</evidence>
<dbReference type="EC" id="3.4.16.-" evidence="9"/>
<keyword evidence="11" id="KW-1185">Reference proteome</keyword>
<evidence type="ECO:0000313" key="11">
    <source>
        <dbReference type="Proteomes" id="UP001632038"/>
    </source>
</evidence>
<sequence>MDKSLVVFSLVVSVLVLVFPIKFNIGLMVNAEGTNIGSQFQIWNYVQVRPAMGSSGVGIGNFQEIGPLDTYLRPRNSTWLQIADLLFVDSPVGTGYSYVKNESFLVKSDEEAADDLITLLIKVFNNNENLQKSPLYIVGESYGGKHAVALGLAVVGAIKDRKLKLKLGGVVLGNSWISPEDYTSSWGPLLNDVSRLDNNCLHHSNMLANQIKQALKDDDSLKAIDKYTELGQFISDNSNGVNFYNFLLDYWIDPLNSSLESSQSQNSGVKQLDGNITTLMNGEIKKMLKIIPQNIT</sequence>
<dbReference type="Gene3D" id="3.40.50.1820">
    <property type="entry name" value="alpha/beta hydrolase"/>
    <property type="match status" value="1"/>
</dbReference>
<reference evidence="11" key="1">
    <citation type="journal article" date="2024" name="IScience">
        <title>Strigolactones Initiate the Formation of Haustorium-like Structures in Castilleja.</title>
        <authorList>
            <person name="Buerger M."/>
            <person name="Peterson D."/>
            <person name="Chory J."/>
        </authorList>
    </citation>
    <scope>NUCLEOTIDE SEQUENCE [LARGE SCALE GENOMIC DNA]</scope>
</reference>
<evidence type="ECO:0000256" key="3">
    <source>
        <dbReference type="ARBA" id="ARBA00022525"/>
    </source>
</evidence>
<keyword evidence="8" id="KW-0325">Glycoprotein</keyword>
<dbReference type="Pfam" id="PF00450">
    <property type="entry name" value="Peptidase_S10"/>
    <property type="match status" value="1"/>
</dbReference>
<comment type="subcellular location">
    <subcellularLocation>
        <location evidence="1">Secreted</location>
    </subcellularLocation>
</comment>
<dbReference type="PANTHER" id="PTHR11802">
    <property type="entry name" value="SERINE PROTEASE FAMILY S10 SERINE CARBOXYPEPTIDASE"/>
    <property type="match status" value="1"/>
</dbReference>